<dbReference type="InterPro" id="IPR001314">
    <property type="entry name" value="Peptidase_S1A"/>
</dbReference>
<name>A0A8J1Y0V2_OWEFU</name>
<dbReference type="Pfam" id="PF00089">
    <property type="entry name" value="Trypsin"/>
    <property type="match status" value="1"/>
</dbReference>
<feature type="region of interest" description="Disordered" evidence="5">
    <location>
        <begin position="63"/>
        <end position="101"/>
    </location>
</feature>
<evidence type="ECO:0000256" key="4">
    <source>
        <dbReference type="ARBA" id="ARBA00023157"/>
    </source>
</evidence>
<evidence type="ECO:0000256" key="5">
    <source>
        <dbReference type="SAM" id="MobiDB-lite"/>
    </source>
</evidence>
<evidence type="ECO:0000256" key="2">
    <source>
        <dbReference type="ARBA" id="ARBA00022729"/>
    </source>
</evidence>
<proteinExistence type="predicted"/>
<dbReference type="PANTHER" id="PTHR24252">
    <property type="entry name" value="ACROSIN-RELATED"/>
    <property type="match status" value="1"/>
</dbReference>
<comment type="caution">
    <text evidence="7">The sequence shown here is derived from an EMBL/GenBank/DDBJ whole genome shotgun (WGS) entry which is preliminary data.</text>
</comment>
<dbReference type="SUPFAM" id="SSF50494">
    <property type="entry name" value="Trypsin-like serine proteases"/>
    <property type="match status" value="1"/>
</dbReference>
<dbReference type="InterPro" id="IPR001254">
    <property type="entry name" value="Trypsin_dom"/>
</dbReference>
<evidence type="ECO:0000256" key="1">
    <source>
        <dbReference type="ARBA" id="ARBA00022670"/>
    </source>
</evidence>
<evidence type="ECO:0000256" key="3">
    <source>
        <dbReference type="ARBA" id="ARBA00022801"/>
    </source>
</evidence>
<feature type="chain" id="PRO_5044221897" evidence="6">
    <location>
        <begin position="21"/>
        <end position="355"/>
    </location>
</feature>
<keyword evidence="2 6" id="KW-0732">Signal</keyword>
<dbReference type="OrthoDB" id="6380398at2759"/>
<reference evidence="7" key="1">
    <citation type="submission" date="2022-03" db="EMBL/GenBank/DDBJ databases">
        <authorList>
            <person name="Martin C."/>
        </authorList>
    </citation>
    <scope>NUCLEOTIDE SEQUENCE</scope>
</reference>
<organism evidence="7 8">
    <name type="scientific">Owenia fusiformis</name>
    <name type="common">Polychaete worm</name>
    <dbReference type="NCBI Taxonomy" id="6347"/>
    <lineage>
        <taxon>Eukaryota</taxon>
        <taxon>Metazoa</taxon>
        <taxon>Spiralia</taxon>
        <taxon>Lophotrochozoa</taxon>
        <taxon>Annelida</taxon>
        <taxon>Polychaeta</taxon>
        <taxon>Sedentaria</taxon>
        <taxon>Canalipalpata</taxon>
        <taxon>Sabellida</taxon>
        <taxon>Oweniida</taxon>
        <taxon>Oweniidae</taxon>
        <taxon>Owenia</taxon>
    </lineage>
</organism>
<evidence type="ECO:0000313" key="8">
    <source>
        <dbReference type="Proteomes" id="UP000749559"/>
    </source>
</evidence>
<protein>
    <submittedName>
        <fullName evidence="7">Uncharacterized protein</fullName>
    </submittedName>
</protein>
<dbReference type="AlphaFoldDB" id="A0A8J1Y0V2"/>
<dbReference type="PRINTS" id="PR00722">
    <property type="entry name" value="CHYMOTRYPSIN"/>
</dbReference>
<evidence type="ECO:0000256" key="6">
    <source>
        <dbReference type="SAM" id="SignalP"/>
    </source>
</evidence>
<keyword evidence="3" id="KW-0378">Hydrolase</keyword>
<keyword evidence="8" id="KW-1185">Reference proteome</keyword>
<dbReference type="PROSITE" id="PS00135">
    <property type="entry name" value="TRYPSIN_SER"/>
    <property type="match status" value="1"/>
</dbReference>
<dbReference type="GO" id="GO:0004252">
    <property type="term" value="F:serine-type endopeptidase activity"/>
    <property type="evidence" value="ECO:0007669"/>
    <property type="project" value="InterPro"/>
</dbReference>
<dbReference type="FunFam" id="2.40.10.10:FF:000024">
    <property type="entry name" value="Serine protease 53"/>
    <property type="match status" value="1"/>
</dbReference>
<accession>A0A8J1Y0V2</accession>
<gene>
    <name evidence="7" type="ORF">OFUS_LOCUS7802</name>
</gene>
<keyword evidence="4" id="KW-1015">Disulfide bond</keyword>
<dbReference type="CDD" id="cd00190">
    <property type="entry name" value="Tryp_SPc"/>
    <property type="match status" value="1"/>
</dbReference>
<dbReference type="InterPro" id="IPR018114">
    <property type="entry name" value="TRYPSIN_HIS"/>
</dbReference>
<dbReference type="PROSITE" id="PS00134">
    <property type="entry name" value="TRYPSIN_HIS"/>
    <property type="match status" value="1"/>
</dbReference>
<dbReference type="EMBL" id="CAIIXF020000004">
    <property type="protein sequence ID" value="CAH1781198.1"/>
    <property type="molecule type" value="Genomic_DNA"/>
</dbReference>
<dbReference type="Proteomes" id="UP000749559">
    <property type="component" value="Unassembled WGS sequence"/>
</dbReference>
<dbReference type="SMART" id="SM00020">
    <property type="entry name" value="Tryp_SPc"/>
    <property type="match status" value="1"/>
</dbReference>
<feature type="signal peptide" evidence="6">
    <location>
        <begin position="1"/>
        <end position="20"/>
    </location>
</feature>
<feature type="compositionally biased region" description="Low complexity" evidence="5">
    <location>
        <begin position="63"/>
        <end position="94"/>
    </location>
</feature>
<dbReference type="InterPro" id="IPR009003">
    <property type="entry name" value="Peptidase_S1_PA"/>
</dbReference>
<dbReference type="Gene3D" id="2.40.10.10">
    <property type="entry name" value="Trypsin-like serine proteases"/>
    <property type="match status" value="1"/>
</dbReference>
<dbReference type="InterPro" id="IPR043504">
    <property type="entry name" value="Peptidase_S1_PA_chymotrypsin"/>
</dbReference>
<evidence type="ECO:0000313" key="7">
    <source>
        <dbReference type="EMBL" id="CAH1781198.1"/>
    </source>
</evidence>
<dbReference type="PANTHER" id="PTHR24252:SF7">
    <property type="entry name" value="HYALIN"/>
    <property type="match status" value="1"/>
</dbReference>
<keyword evidence="1" id="KW-0645">Protease</keyword>
<dbReference type="InterPro" id="IPR033116">
    <property type="entry name" value="TRYPSIN_SER"/>
</dbReference>
<sequence>MKGVAFLGALFGILVTVAYGLDCEQEGYVCKDKNIETCDGQFDSSLTCGGYWGIQCCKTRNPATTATPSAATTTTRPSGSSPRPTQGPGSTTTPLGSCGKSSVDIRSYITQGRESTPGSWPWQGSLRLSNGATHNCGAVLISDRWVLTAAHCIVSIYDKIHTYRVLLGAHYQYTENLNENAYSARLKFMIPHHRYEKDGPGFPYDIALLELDRPVPLNRYIQPVCLPKPGEVFTEQDECYLTGWGDTRGTGDDNVLNQVRVNVVPNAACSDMWAKYPRTGPRIYDFHICVGDGLKGSCAGDSGGPLVCRRGSQWVLAGVSTWAMQGCDTPNFPSVYSRVTSFLPWIKHNTEGFES</sequence>
<dbReference type="GO" id="GO:0006508">
    <property type="term" value="P:proteolysis"/>
    <property type="evidence" value="ECO:0007669"/>
    <property type="project" value="UniProtKB-KW"/>
</dbReference>
<dbReference type="PROSITE" id="PS50240">
    <property type="entry name" value="TRYPSIN_DOM"/>
    <property type="match status" value="1"/>
</dbReference>